<comment type="caution">
    <text evidence="1">The sequence shown here is derived from an EMBL/GenBank/DDBJ whole genome shotgun (WGS) entry which is preliminary data.</text>
</comment>
<organism evidence="1 2">
    <name type="scientific">Frankliniella fusca</name>
    <dbReference type="NCBI Taxonomy" id="407009"/>
    <lineage>
        <taxon>Eukaryota</taxon>
        <taxon>Metazoa</taxon>
        <taxon>Ecdysozoa</taxon>
        <taxon>Arthropoda</taxon>
        <taxon>Hexapoda</taxon>
        <taxon>Insecta</taxon>
        <taxon>Pterygota</taxon>
        <taxon>Neoptera</taxon>
        <taxon>Paraneoptera</taxon>
        <taxon>Thysanoptera</taxon>
        <taxon>Terebrantia</taxon>
        <taxon>Thripoidea</taxon>
        <taxon>Thripidae</taxon>
        <taxon>Frankliniella</taxon>
    </lineage>
</organism>
<keyword evidence="2" id="KW-1185">Reference proteome</keyword>
<name>A0AAE1HH90_9NEOP</name>
<reference evidence="1" key="1">
    <citation type="submission" date="2021-07" db="EMBL/GenBank/DDBJ databases">
        <authorList>
            <person name="Catto M.A."/>
            <person name="Jacobson A."/>
            <person name="Kennedy G."/>
            <person name="Labadie P."/>
            <person name="Hunt B.G."/>
            <person name="Srinivasan R."/>
        </authorList>
    </citation>
    <scope>NUCLEOTIDE SEQUENCE</scope>
    <source>
        <strain evidence="1">PL_HMW_Pooled</strain>
        <tissue evidence="1">Head</tissue>
    </source>
</reference>
<protein>
    <submittedName>
        <fullName evidence="1">EF-hand calcium-binding domain-containing protein 11</fullName>
    </submittedName>
</protein>
<evidence type="ECO:0000313" key="2">
    <source>
        <dbReference type="Proteomes" id="UP001219518"/>
    </source>
</evidence>
<proteinExistence type="predicted"/>
<accession>A0AAE1HH90</accession>
<gene>
    <name evidence="1" type="ORF">KUF71_009898</name>
</gene>
<dbReference type="Proteomes" id="UP001219518">
    <property type="component" value="Unassembled WGS sequence"/>
</dbReference>
<evidence type="ECO:0000313" key="1">
    <source>
        <dbReference type="EMBL" id="KAK3920641.1"/>
    </source>
</evidence>
<reference evidence="1" key="2">
    <citation type="journal article" date="2023" name="BMC Genomics">
        <title>Pest status, molecular evolution, and epigenetic factors derived from the genome assembly of Frankliniella fusca, a thysanopteran phytovirus vector.</title>
        <authorList>
            <person name="Catto M.A."/>
            <person name="Labadie P.E."/>
            <person name="Jacobson A.L."/>
            <person name="Kennedy G.G."/>
            <person name="Srinivasan R."/>
            <person name="Hunt B.G."/>
        </authorList>
    </citation>
    <scope>NUCLEOTIDE SEQUENCE</scope>
    <source>
        <strain evidence="1">PL_HMW_Pooled</strain>
    </source>
</reference>
<sequence length="73" mass="8143">MRKTSLDVFLPVLVSQVYIVFAGEIVNIQKLKEVVNFSPCDEGNVSPTTELNECFSSAIIFDFGYYDSLQSSV</sequence>
<dbReference type="AlphaFoldDB" id="A0AAE1HH90"/>
<dbReference type="EMBL" id="JAHWGI010001013">
    <property type="protein sequence ID" value="KAK3920641.1"/>
    <property type="molecule type" value="Genomic_DNA"/>
</dbReference>